<sequence length="28" mass="3060">MVDIGQDHQVPSYLTSVCLSLLANTVQQ</sequence>
<name>A0A0A9HKE9_ARUDO</name>
<protein>
    <submittedName>
        <fullName evidence="1">Uncharacterized protein</fullName>
    </submittedName>
</protein>
<dbReference type="EMBL" id="GBRH01160296">
    <property type="protein sequence ID" value="JAE37600.1"/>
    <property type="molecule type" value="Transcribed_RNA"/>
</dbReference>
<reference evidence="1" key="1">
    <citation type="submission" date="2014-09" db="EMBL/GenBank/DDBJ databases">
        <authorList>
            <person name="Magalhaes I.L.F."/>
            <person name="Oliveira U."/>
            <person name="Santos F.R."/>
            <person name="Vidigal T.H.D.A."/>
            <person name="Brescovit A.D."/>
            <person name="Santos A.J."/>
        </authorList>
    </citation>
    <scope>NUCLEOTIDE SEQUENCE</scope>
    <source>
        <tissue evidence="1">Shoot tissue taken approximately 20 cm above the soil surface</tissue>
    </source>
</reference>
<proteinExistence type="predicted"/>
<evidence type="ECO:0000313" key="1">
    <source>
        <dbReference type="EMBL" id="JAE37600.1"/>
    </source>
</evidence>
<organism evidence="1">
    <name type="scientific">Arundo donax</name>
    <name type="common">Giant reed</name>
    <name type="synonym">Donax arundinaceus</name>
    <dbReference type="NCBI Taxonomy" id="35708"/>
    <lineage>
        <taxon>Eukaryota</taxon>
        <taxon>Viridiplantae</taxon>
        <taxon>Streptophyta</taxon>
        <taxon>Embryophyta</taxon>
        <taxon>Tracheophyta</taxon>
        <taxon>Spermatophyta</taxon>
        <taxon>Magnoliopsida</taxon>
        <taxon>Liliopsida</taxon>
        <taxon>Poales</taxon>
        <taxon>Poaceae</taxon>
        <taxon>PACMAD clade</taxon>
        <taxon>Arundinoideae</taxon>
        <taxon>Arundineae</taxon>
        <taxon>Arundo</taxon>
    </lineage>
</organism>
<reference evidence="1" key="2">
    <citation type="journal article" date="2015" name="Data Brief">
        <title>Shoot transcriptome of the giant reed, Arundo donax.</title>
        <authorList>
            <person name="Barrero R.A."/>
            <person name="Guerrero F.D."/>
            <person name="Moolhuijzen P."/>
            <person name="Goolsby J.A."/>
            <person name="Tidwell J."/>
            <person name="Bellgard S.E."/>
            <person name="Bellgard M.I."/>
        </authorList>
    </citation>
    <scope>NUCLEOTIDE SEQUENCE</scope>
    <source>
        <tissue evidence="1">Shoot tissue taken approximately 20 cm above the soil surface</tissue>
    </source>
</reference>
<accession>A0A0A9HKE9</accession>
<dbReference type="AlphaFoldDB" id="A0A0A9HKE9"/>